<feature type="transmembrane region" description="Helical" evidence="1">
    <location>
        <begin position="88"/>
        <end position="113"/>
    </location>
</feature>
<evidence type="ECO:0000256" key="1">
    <source>
        <dbReference type="SAM" id="Phobius"/>
    </source>
</evidence>
<sequence>MSFLERFKTYLRSLFKLVPPTKEAAELREAMLGDLMSRAMDLKESGNLSDDEIYDKCIESLGDYQPMLNELRMKPLESVKSPVFQRGLLSILTVALFAVVLYLVLAVSIPGFWGVGAYTI</sequence>
<gene>
    <name evidence="2" type="ORF">IAB05_02505</name>
</gene>
<proteinExistence type="predicted"/>
<reference evidence="2" key="1">
    <citation type="submission" date="2020-10" db="EMBL/GenBank/DDBJ databases">
        <authorList>
            <person name="Gilroy R."/>
        </authorList>
    </citation>
    <scope>NUCLEOTIDE SEQUENCE</scope>
    <source>
        <strain evidence="2">18911</strain>
    </source>
</reference>
<reference evidence="2" key="2">
    <citation type="journal article" date="2021" name="PeerJ">
        <title>Extensive microbial diversity within the chicken gut microbiome revealed by metagenomics and culture.</title>
        <authorList>
            <person name="Gilroy R."/>
            <person name="Ravi A."/>
            <person name="Getino M."/>
            <person name="Pursley I."/>
            <person name="Horton D.L."/>
            <person name="Alikhan N.F."/>
            <person name="Baker D."/>
            <person name="Gharbi K."/>
            <person name="Hall N."/>
            <person name="Watson M."/>
            <person name="Adriaenssens E.M."/>
            <person name="Foster-Nyarko E."/>
            <person name="Jarju S."/>
            <person name="Secka A."/>
            <person name="Antonio M."/>
            <person name="Oren A."/>
            <person name="Chaudhuri R.R."/>
            <person name="La Ragione R."/>
            <person name="Hildebrand F."/>
            <person name="Pallen M.J."/>
        </authorList>
    </citation>
    <scope>NUCLEOTIDE SEQUENCE</scope>
    <source>
        <strain evidence="2">18911</strain>
    </source>
</reference>
<organism evidence="2 3">
    <name type="scientific">Candidatus Stercoripulliclostridium merdigallinarum</name>
    <dbReference type="NCBI Taxonomy" id="2840951"/>
    <lineage>
        <taxon>Bacteria</taxon>
        <taxon>Bacillati</taxon>
        <taxon>Bacillota</taxon>
        <taxon>Clostridia</taxon>
        <taxon>Eubacteriales</taxon>
        <taxon>Candidatus Stercoripulliclostridium</taxon>
    </lineage>
</organism>
<dbReference type="EMBL" id="DVNF01000078">
    <property type="protein sequence ID" value="HIU60245.1"/>
    <property type="molecule type" value="Genomic_DNA"/>
</dbReference>
<comment type="caution">
    <text evidence="2">The sequence shown here is derived from an EMBL/GenBank/DDBJ whole genome shotgun (WGS) entry which is preliminary data.</text>
</comment>
<feature type="non-terminal residue" evidence="2">
    <location>
        <position position="120"/>
    </location>
</feature>
<evidence type="ECO:0000313" key="2">
    <source>
        <dbReference type="EMBL" id="HIU60245.1"/>
    </source>
</evidence>
<accession>A0A9D1SHJ4</accession>
<protein>
    <submittedName>
        <fullName evidence="2">Uncharacterized protein</fullName>
    </submittedName>
</protein>
<dbReference type="AlphaFoldDB" id="A0A9D1SHJ4"/>
<keyword evidence="1" id="KW-1133">Transmembrane helix</keyword>
<keyword evidence="1" id="KW-0472">Membrane</keyword>
<keyword evidence="1" id="KW-0812">Transmembrane</keyword>
<name>A0A9D1SHJ4_9FIRM</name>
<dbReference type="Proteomes" id="UP000824094">
    <property type="component" value="Unassembled WGS sequence"/>
</dbReference>
<evidence type="ECO:0000313" key="3">
    <source>
        <dbReference type="Proteomes" id="UP000824094"/>
    </source>
</evidence>